<dbReference type="PATRIC" id="fig|1453497.3.peg.1176"/>
<keyword evidence="1" id="KW-0812">Transmembrane</keyword>
<reference evidence="2 3" key="1">
    <citation type="submission" date="2014-02" db="EMBL/GenBank/DDBJ databases">
        <title>Kosmotoga genome sequencing.</title>
        <authorList>
            <person name="Pollo S.M."/>
            <person name="Charchuk R."/>
            <person name="Nesbo C.L."/>
        </authorList>
    </citation>
    <scope>NUCLEOTIDE SEQUENCE [LARGE SCALE GENOMIC DNA]</scope>
    <source>
        <strain evidence="2 3">S304</strain>
    </source>
</reference>
<feature type="transmembrane region" description="Helical" evidence="1">
    <location>
        <begin position="7"/>
        <end position="25"/>
    </location>
</feature>
<keyword evidence="1" id="KW-0472">Membrane</keyword>
<evidence type="ECO:0000313" key="3">
    <source>
        <dbReference type="Proteomes" id="UP000077339"/>
    </source>
</evidence>
<dbReference type="EMBL" id="JFHK01000003">
    <property type="protein sequence ID" value="OAA31603.1"/>
    <property type="molecule type" value="Genomic_DNA"/>
</dbReference>
<dbReference type="RefSeq" id="WP_068345936.1">
    <property type="nucleotide sequence ID" value="NZ_JFHK01000003.1"/>
</dbReference>
<dbReference type="Proteomes" id="UP000077339">
    <property type="component" value="Unassembled WGS sequence"/>
</dbReference>
<name>A0A182C7J4_9BACT</name>
<evidence type="ECO:0000256" key="1">
    <source>
        <dbReference type="SAM" id="Phobius"/>
    </source>
</evidence>
<dbReference type="OrthoDB" id="49057at2"/>
<sequence length="205" mass="24145">MFKRIKVVALISLIIVFAVYFLLWLSEFSKTPVEILSEYQHYVKDFVESRYAFKAGSLINTYEYNRSGYEKMSNFLLNDVKKLIYQPDDISSVFVAYYTSELENVNHELIILYNEAGRKVCDRVYIEGNDVLEDKDLKDTGIKLSKIEEMIQDGYFPVLVKSIGDGYEIVSELKKPRVYFLKKTFWGWKIDWLKSMEDLVEKTEL</sequence>
<keyword evidence="1" id="KW-1133">Transmembrane helix</keyword>
<proteinExistence type="predicted"/>
<dbReference type="AlphaFoldDB" id="A0A182C7J4"/>
<organism evidence="2 3">
    <name type="scientific">Kosmotoga arenicorallina S304</name>
    <dbReference type="NCBI Taxonomy" id="1453497"/>
    <lineage>
        <taxon>Bacteria</taxon>
        <taxon>Thermotogati</taxon>
        <taxon>Thermotogota</taxon>
        <taxon>Thermotogae</taxon>
        <taxon>Kosmotogales</taxon>
        <taxon>Kosmotogaceae</taxon>
        <taxon>Kosmotoga</taxon>
    </lineage>
</organism>
<accession>A0A182C7J4</accession>
<keyword evidence="3" id="KW-1185">Reference proteome</keyword>
<gene>
    <name evidence="2" type="ORF">AT15_05895</name>
</gene>
<protein>
    <submittedName>
        <fullName evidence="2">Uncharacterized protein</fullName>
    </submittedName>
</protein>
<comment type="caution">
    <text evidence="2">The sequence shown here is derived from an EMBL/GenBank/DDBJ whole genome shotgun (WGS) entry which is preliminary data.</text>
</comment>
<evidence type="ECO:0000313" key="2">
    <source>
        <dbReference type="EMBL" id="OAA31603.1"/>
    </source>
</evidence>